<sequence>MEENSNQAVGSLIKKDKAKRSKRMRSTNHEGRVKSSVTLEKEEDHYLLSKITIKEKTTLAMDTRS</sequence>
<accession>A0A9J5WVR8</accession>
<protein>
    <submittedName>
        <fullName evidence="2">Uncharacterized protein</fullName>
    </submittedName>
</protein>
<evidence type="ECO:0000256" key="1">
    <source>
        <dbReference type="SAM" id="MobiDB-lite"/>
    </source>
</evidence>
<dbReference type="AlphaFoldDB" id="A0A9J5WVR8"/>
<organism evidence="2 3">
    <name type="scientific">Solanum commersonii</name>
    <name type="common">Commerson's wild potato</name>
    <name type="synonym">Commerson's nightshade</name>
    <dbReference type="NCBI Taxonomy" id="4109"/>
    <lineage>
        <taxon>Eukaryota</taxon>
        <taxon>Viridiplantae</taxon>
        <taxon>Streptophyta</taxon>
        <taxon>Embryophyta</taxon>
        <taxon>Tracheophyta</taxon>
        <taxon>Spermatophyta</taxon>
        <taxon>Magnoliopsida</taxon>
        <taxon>eudicotyledons</taxon>
        <taxon>Gunneridae</taxon>
        <taxon>Pentapetalae</taxon>
        <taxon>asterids</taxon>
        <taxon>lamiids</taxon>
        <taxon>Solanales</taxon>
        <taxon>Solanaceae</taxon>
        <taxon>Solanoideae</taxon>
        <taxon>Solaneae</taxon>
        <taxon>Solanum</taxon>
    </lineage>
</organism>
<evidence type="ECO:0000313" key="2">
    <source>
        <dbReference type="EMBL" id="KAG5579046.1"/>
    </source>
</evidence>
<reference evidence="2 3" key="1">
    <citation type="submission" date="2020-09" db="EMBL/GenBank/DDBJ databases">
        <title>De no assembly of potato wild relative species, Solanum commersonii.</title>
        <authorList>
            <person name="Cho K."/>
        </authorList>
    </citation>
    <scope>NUCLEOTIDE SEQUENCE [LARGE SCALE GENOMIC DNA]</scope>
    <source>
        <strain evidence="2">LZ3.2</strain>
        <tissue evidence="2">Leaf</tissue>
    </source>
</reference>
<dbReference type="Proteomes" id="UP000824120">
    <property type="component" value="Chromosome 10"/>
</dbReference>
<keyword evidence="3" id="KW-1185">Reference proteome</keyword>
<evidence type="ECO:0000313" key="3">
    <source>
        <dbReference type="Proteomes" id="UP000824120"/>
    </source>
</evidence>
<feature type="compositionally biased region" description="Basic and acidic residues" evidence="1">
    <location>
        <begin position="27"/>
        <end position="37"/>
    </location>
</feature>
<feature type="compositionally biased region" description="Basic residues" evidence="1">
    <location>
        <begin position="16"/>
        <end position="26"/>
    </location>
</feature>
<feature type="region of interest" description="Disordered" evidence="1">
    <location>
        <begin position="1"/>
        <end position="37"/>
    </location>
</feature>
<dbReference type="EMBL" id="JACXVP010000010">
    <property type="protein sequence ID" value="KAG5579046.1"/>
    <property type="molecule type" value="Genomic_DNA"/>
</dbReference>
<name>A0A9J5WVR8_SOLCO</name>
<gene>
    <name evidence="2" type="ORF">H5410_049673</name>
</gene>
<comment type="caution">
    <text evidence="2">The sequence shown here is derived from an EMBL/GenBank/DDBJ whole genome shotgun (WGS) entry which is preliminary data.</text>
</comment>
<proteinExistence type="predicted"/>
<dbReference type="OrthoDB" id="1305014at2759"/>